<keyword evidence="3" id="KW-1185">Reference proteome</keyword>
<sequence>MARGKRNRIIRSQDEYLLEERTEQDRSPQRIIASSEPELAAGEILSEGDDDVEINIQAK</sequence>
<dbReference type="EMBL" id="SPHZ02000009">
    <property type="protein sequence ID" value="KAF0900755.1"/>
    <property type="molecule type" value="Genomic_DNA"/>
</dbReference>
<name>A0A6G1CJC4_9ORYZ</name>
<evidence type="ECO:0000256" key="1">
    <source>
        <dbReference type="SAM" id="MobiDB-lite"/>
    </source>
</evidence>
<dbReference type="OrthoDB" id="718472at2759"/>
<comment type="caution">
    <text evidence="2">The sequence shown here is derived from an EMBL/GenBank/DDBJ whole genome shotgun (WGS) entry which is preliminary data.</text>
</comment>
<feature type="region of interest" description="Disordered" evidence="1">
    <location>
        <begin position="19"/>
        <end position="59"/>
    </location>
</feature>
<dbReference type="Proteomes" id="UP000479710">
    <property type="component" value="Unassembled WGS sequence"/>
</dbReference>
<gene>
    <name evidence="2" type="ORF">E2562_034995</name>
</gene>
<evidence type="ECO:0000313" key="2">
    <source>
        <dbReference type="EMBL" id="KAF0900755.1"/>
    </source>
</evidence>
<dbReference type="AlphaFoldDB" id="A0A6G1CJC4"/>
<proteinExistence type="predicted"/>
<protein>
    <submittedName>
        <fullName evidence="2">Uncharacterized protein</fullName>
    </submittedName>
</protein>
<organism evidence="2 3">
    <name type="scientific">Oryza meyeriana var. granulata</name>
    <dbReference type="NCBI Taxonomy" id="110450"/>
    <lineage>
        <taxon>Eukaryota</taxon>
        <taxon>Viridiplantae</taxon>
        <taxon>Streptophyta</taxon>
        <taxon>Embryophyta</taxon>
        <taxon>Tracheophyta</taxon>
        <taxon>Spermatophyta</taxon>
        <taxon>Magnoliopsida</taxon>
        <taxon>Liliopsida</taxon>
        <taxon>Poales</taxon>
        <taxon>Poaceae</taxon>
        <taxon>BOP clade</taxon>
        <taxon>Oryzoideae</taxon>
        <taxon>Oryzeae</taxon>
        <taxon>Oryzinae</taxon>
        <taxon>Oryza</taxon>
        <taxon>Oryza meyeriana</taxon>
    </lineage>
</organism>
<evidence type="ECO:0000313" key="3">
    <source>
        <dbReference type="Proteomes" id="UP000479710"/>
    </source>
</evidence>
<accession>A0A6G1CJC4</accession>
<reference evidence="2 3" key="1">
    <citation type="submission" date="2019-11" db="EMBL/GenBank/DDBJ databases">
        <title>Whole genome sequence of Oryza granulata.</title>
        <authorList>
            <person name="Li W."/>
        </authorList>
    </citation>
    <scope>NUCLEOTIDE SEQUENCE [LARGE SCALE GENOMIC DNA]</scope>
    <source>
        <strain evidence="3">cv. Menghai</strain>
        <tissue evidence="2">Leaf</tissue>
    </source>
</reference>
<feature type="compositionally biased region" description="Basic and acidic residues" evidence="1">
    <location>
        <begin position="19"/>
        <end position="28"/>
    </location>
</feature>